<dbReference type="Proteomes" id="UP000288716">
    <property type="component" value="Unassembled WGS sequence"/>
</dbReference>
<dbReference type="STRING" id="299467.A0A443S0F0"/>
<evidence type="ECO:0000256" key="2">
    <source>
        <dbReference type="ARBA" id="ARBA00008685"/>
    </source>
</evidence>
<keyword evidence="5" id="KW-1133">Transmembrane helix</keyword>
<protein>
    <submittedName>
        <fullName evidence="13">Glutamate receptor ionotropic</fullName>
    </submittedName>
</protein>
<organism evidence="13 14">
    <name type="scientific">Leptotrombidium deliense</name>
    <dbReference type="NCBI Taxonomy" id="299467"/>
    <lineage>
        <taxon>Eukaryota</taxon>
        <taxon>Metazoa</taxon>
        <taxon>Ecdysozoa</taxon>
        <taxon>Arthropoda</taxon>
        <taxon>Chelicerata</taxon>
        <taxon>Arachnida</taxon>
        <taxon>Acari</taxon>
        <taxon>Acariformes</taxon>
        <taxon>Trombidiformes</taxon>
        <taxon>Prostigmata</taxon>
        <taxon>Anystina</taxon>
        <taxon>Parasitengona</taxon>
        <taxon>Trombiculoidea</taxon>
        <taxon>Trombiculidae</taxon>
        <taxon>Leptotrombidium</taxon>
    </lineage>
</organism>
<proteinExistence type="inferred from homology"/>
<evidence type="ECO:0000256" key="1">
    <source>
        <dbReference type="ARBA" id="ARBA00004141"/>
    </source>
</evidence>
<feature type="domain" description="Ionotropic glutamate receptor C-terminal" evidence="12">
    <location>
        <begin position="1"/>
        <end position="238"/>
    </location>
</feature>
<dbReference type="PANTHER" id="PTHR18966">
    <property type="entry name" value="IONOTROPIC GLUTAMATE RECEPTOR"/>
    <property type="match status" value="1"/>
</dbReference>
<dbReference type="SUPFAM" id="SSF53850">
    <property type="entry name" value="Periplasmic binding protein-like II"/>
    <property type="match status" value="1"/>
</dbReference>
<accession>A0A443S0F0</accession>
<dbReference type="VEuPathDB" id="VectorBase:LDEU011033"/>
<keyword evidence="7" id="KW-0472">Membrane</keyword>
<dbReference type="InterPro" id="IPR019594">
    <property type="entry name" value="Glu/Gly-bd"/>
</dbReference>
<evidence type="ECO:0000256" key="6">
    <source>
        <dbReference type="ARBA" id="ARBA00023065"/>
    </source>
</evidence>
<evidence type="ECO:0000256" key="5">
    <source>
        <dbReference type="ARBA" id="ARBA00022989"/>
    </source>
</evidence>
<dbReference type="GO" id="GO:0016020">
    <property type="term" value="C:membrane"/>
    <property type="evidence" value="ECO:0007669"/>
    <property type="project" value="UniProtKB-SubCell"/>
</dbReference>
<dbReference type="InterPro" id="IPR001320">
    <property type="entry name" value="Iontro_rcpt_C"/>
</dbReference>
<keyword evidence="9" id="KW-0325">Glycoprotein</keyword>
<dbReference type="GO" id="GO:0015276">
    <property type="term" value="F:ligand-gated monoatomic ion channel activity"/>
    <property type="evidence" value="ECO:0007669"/>
    <property type="project" value="InterPro"/>
</dbReference>
<evidence type="ECO:0000256" key="3">
    <source>
        <dbReference type="ARBA" id="ARBA00022448"/>
    </source>
</evidence>
<comment type="similarity">
    <text evidence="2">Belongs to the glutamate-gated ion channel (TC 1.A.10.1) family.</text>
</comment>
<dbReference type="OrthoDB" id="6515722at2759"/>
<keyword evidence="3" id="KW-0813">Transport</keyword>
<evidence type="ECO:0000256" key="10">
    <source>
        <dbReference type="ARBA" id="ARBA00023286"/>
    </source>
</evidence>
<evidence type="ECO:0000256" key="8">
    <source>
        <dbReference type="ARBA" id="ARBA00023170"/>
    </source>
</evidence>
<keyword evidence="6" id="KW-0406">Ion transport</keyword>
<keyword evidence="11" id="KW-0407">Ion channel</keyword>
<evidence type="ECO:0000256" key="4">
    <source>
        <dbReference type="ARBA" id="ARBA00022692"/>
    </source>
</evidence>
<dbReference type="EMBL" id="NCKV01014134">
    <property type="protein sequence ID" value="RWS21007.1"/>
    <property type="molecule type" value="Genomic_DNA"/>
</dbReference>
<evidence type="ECO:0000259" key="12">
    <source>
        <dbReference type="SMART" id="SM00079"/>
    </source>
</evidence>
<dbReference type="AlphaFoldDB" id="A0A443S0F0"/>
<keyword evidence="4" id="KW-0812">Transmembrane</keyword>
<evidence type="ECO:0000313" key="14">
    <source>
        <dbReference type="Proteomes" id="UP000288716"/>
    </source>
</evidence>
<gene>
    <name evidence="13" type="ORF">B4U80_00673</name>
</gene>
<keyword evidence="8 13" id="KW-0675">Receptor</keyword>
<dbReference type="InterPro" id="IPR015683">
    <property type="entry name" value="Ionotropic_Glu_rcpt"/>
</dbReference>
<comment type="subcellular location">
    <subcellularLocation>
        <location evidence="1">Membrane</location>
        <topology evidence="1">Multi-pass membrane protein</topology>
    </subcellularLocation>
</comment>
<reference evidence="13 14" key="1">
    <citation type="journal article" date="2018" name="Gigascience">
        <title>Genomes of trombidid mites reveal novel predicted allergens and laterally-transferred genes associated with secondary metabolism.</title>
        <authorList>
            <person name="Dong X."/>
            <person name="Chaisiri K."/>
            <person name="Xia D."/>
            <person name="Armstrong S.D."/>
            <person name="Fang Y."/>
            <person name="Donnelly M.J."/>
            <person name="Kadowaki T."/>
            <person name="McGarry J.W."/>
            <person name="Darby A.C."/>
            <person name="Makepeace B.L."/>
        </authorList>
    </citation>
    <scope>NUCLEOTIDE SEQUENCE [LARGE SCALE GENOMIC DNA]</scope>
    <source>
        <strain evidence="13">UoL-UT</strain>
    </source>
</reference>
<sequence>LIRNLAELAQFKYTIHLVKDSMYGRSNGETWNGMIGEIIRNEADLALADLTITSKRERVVDFSYPYLTTAIGLLAKRPPYFDRSGEQNSTDSFSKKRTMFIHPVSSITDLIDQNEVKFGAVNYGSTLQYFTNSLDVTYKRIGEIMMANKTLLPKSNAEGIDRVKNSNGKYMFFMVKTTIEYYTGIDCDLMQLGGDISRHSLGLAMPINYHMKTKINLGLLTLQENGILDDLKKKWFPKPKECNSYLDAVYARNALNLVSNSLQ</sequence>
<dbReference type="Pfam" id="PF10613">
    <property type="entry name" value="Lig_chan-Glu_bd"/>
    <property type="match status" value="1"/>
</dbReference>
<feature type="non-terminal residue" evidence="13">
    <location>
        <position position="1"/>
    </location>
</feature>
<keyword evidence="14" id="KW-1185">Reference proteome</keyword>
<evidence type="ECO:0000256" key="9">
    <source>
        <dbReference type="ARBA" id="ARBA00023180"/>
    </source>
</evidence>
<comment type="caution">
    <text evidence="13">The sequence shown here is derived from an EMBL/GenBank/DDBJ whole genome shotgun (WGS) entry which is preliminary data.</text>
</comment>
<dbReference type="Gene3D" id="3.40.190.10">
    <property type="entry name" value="Periplasmic binding protein-like II"/>
    <property type="match status" value="2"/>
</dbReference>
<evidence type="ECO:0000256" key="11">
    <source>
        <dbReference type="ARBA" id="ARBA00023303"/>
    </source>
</evidence>
<evidence type="ECO:0000256" key="7">
    <source>
        <dbReference type="ARBA" id="ARBA00023136"/>
    </source>
</evidence>
<keyword evidence="10" id="KW-1071">Ligand-gated ion channel</keyword>
<dbReference type="SMART" id="SM00079">
    <property type="entry name" value="PBPe"/>
    <property type="match status" value="1"/>
</dbReference>
<name>A0A443S0F0_9ACAR</name>
<evidence type="ECO:0000313" key="13">
    <source>
        <dbReference type="EMBL" id="RWS21007.1"/>
    </source>
</evidence>